<comment type="caution">
    <text evidence="2">The sequence shown here is derived from an EMBL/GenBank/DDBJ whole genome shotgun (WGS) entry which is preliminary data.</text>
</comment>
<protein>
    <recommendedName>
        <fullName evidence="1">DUF6535 domain-containing protein</fullName>
    </recommendedName>
</protein>
<dbReference type="Proteomes" id="UP000017559">
    <property type="component" value="Unassembled WGS sequence"/>
</dbReference>
<proteinExistence type="predicted"/>
<dbReference type="Pfam" id="PF20153">
    <property type="entry name" value="DUF6535"/>
    <property type="match status" value="1"/>
</dbReference>
<dbReference type="InterPro" id="IPR045338">
    <property type="entry name" value="DUF6535"/>
</dbReference>
<gene>
    <name evidence="2" type="ORF">Moror_5358</name>
</gene>
<reference evidence="2 3" key="1">
    <citation type="journal article" date="2014" name="BMC Genomics">
        <title>Genome and secretome analysis of the hemibiotrophic fungal pathogen, Moniliophthora roreri, which causes frosty pod rot disease of cacao: mechanisms of the biotrophic and necrotrophic phases.</title>
        <authorList>
            <person name="Meinhardt L.W."/>
            <person name="Costa G.G.L."/>
            <person name="Thomazella D.P.T."/>
            <person name="Teixeira P.J.P.L."/>
            <person name="Carazzolle M.F."/>
            <person name="Schuster S.C."/>
            <person name="Carlson J.E."/>
            <person name="Guiltinan M.J."/>
            <person name="Mieczkowski P."/>
            <person name="Farmer A."/>
            <person name="Ramaraj T."/>
            <person name="Crozier J."/>
            <person name="Davis R.E."/>
            <person name="Shao J."/>
            <person name="Melnick R.L."/>
            <person name="Pereira G.A.G."/>
            <person name="Bailey B.A."/>
        </authorList>
    </citation>
    <scope>NUCLEOTIDE SEQUENCE [LARGE SCALE GENOMIC DNA]</scope>
    <source>
        <strain evidence="2 3">MCA 2997</strain>
    </source>
</reference>
<evidence type="ECO:0000313" key="3">
    <source>
        <dbReference type="Proteomes" id="UP000017559"/>
    </source>
</evidence>
<evidence type="ECO:0000313" key="2">
    <source>
        <dbReference type="EMBL" id="ESK81792.1"/>
    </source>
</evidence>
<dbReference type="HOGENOM" id="CLU_081913_1_0_1"/>
<sequence>NGASPVSAAQIPLPPSRAEYVQKDESIGKAKEKKGPTAQQSWEKLMAEVEKYDEGTVKNWKEDIDTLLVF</sequence>
<accession>V2WJM9</accession>
<feature type="non-terminal residue" evidence="2">
    <location>
        <position position="1"/>
    </location>
</feature>
<dbReference type="EMBL" id="AWSO01002233">
    <property type="protein sequence ID" value="ESK81792.1"/>
    <property type="molecule type" value="Genomic_DNA"/>
</dbReference>
<organism evidence="2 3">
    <name type="scientific">Moniliophthora roreri (strain MCA 2997)</name>
    <name type="common">Cocoa frosty pod rot fungus</name>
    <name type="synonym">Crinipellis roreri</name>
    <dbReference type="NCBI Taxonomy" id="1381753"/>
    <lineage>
        <taxon>Eukaryota</taxon>
        <taxon>Fungi</taxon>
        <taxon>Dikarya</taxon>
        <taxon>Basidiomycota</taxon>
        <taxon>Agaricomycotina</taxon>
        <taxon>Agaricomycetes</taxon>
        <taxon>Agaricomycetidae</taxon>
        <taxon>Agaricales</taxon>
        <taxon>Marasmiineae</taxon>
        <taxon>Marasmiaceae</taxon>
        <taxon>Moniliophthora</taxon>
    </lineage>
</organism>
<name>V2WJM9_MONRO</name>
<dbReference type="OrthoDB" id="3109948at2759"/>
<feature type="domain" description="DUF6535" evidence="1">
    <location>
        <begin position="42"/>
        <end position="70"/>
    </location>
</feature>
<dbReference type="AlphaFoldDB" id="V2WJM9"/>
<feature type="non-terminal residue" evidence="2">
    <location>
        <position position="70"/>
    </location>
</feature>
<keyword evidence="3" id="KW-1185">Reference proteome</keyword>
<evidence type="ECO:0000259" key="1">
    <source>
        <dbReference type="Pfam" id="PF20153"/>
    </source>
</evidence>
<dbReference type="KEGG" id="mrr:Moror_5358"/>